<accession>A0AAN7V4P0</accession>
<name>A0AAN7V4P0_9PEZI</name>
<gene>
    <name evidence="2" type="ORF">RRF57_012880</name>
</gene>
<evidence type="ECO:0000313" key="2">
    <source>
        <dbReference type="EMBL" id="KAK5637169.1"/>
    </source>
</evidence>
<dbReference type="Proteomes" id="UP001305414">
    <property type="component" value="Unassembled WGS sequence"/>
</dbReference>
<protein>
    <submittedName>
        <fullName evidence="2">Uncharacterized protein</fullName>
    </submittedName>
</protein>
<evidence type="ECO:0000256" key="1">
    <source>
        <dbReference type="SAM" id="MobiDB-lite"/>
    </source>
</evidence>
<dbReference type="AlphaFoldDB" id="A0AAN7V4P0"/>
<proteinExistence type="predicted"/>
<feature type="region of interest" description="Disordered" evidence="1">
    <location>
        <begin position="1"/>
        <end position="24"/>
    </location>
</feature>
<comment type="caution">
    <text evidence="2">The sequence shown here is derived from an EMBL/GenBank/DDBJ whole genome shotgun (WGS) entry which is preliminary data.</text>
</comment>
<evidence type="ECO:0000313" key="3">
    <source>
        <dbReference type="Proteomes" id="UP001305414"/>
    </source>
</evidence>
<organism evidence="2 3">
    <name type="scientific">Xylaria bambusicola</name>
    <dbReference type="NCBI Taxonomy" id="326684"/>
    <lineage>
        <taxon>Eukaryota</taxon>
        <taxon>Fungi</taxon>
        <taxon>Dikarya</taxon>
        <taxon>Ascomycota</taxon>
        <taxon>Pezizomycotina</taxon>
        <taxon>Sordariomycetes</taxon>
        <taxon>Xylariomycetidae</taxon>
        <taxon>Xylariales</taxon>
        <taxon>Xylariaceae</taxon>
        <taxon>Xylaria</taxon>
    </lineage>
</organism>
<dbReference type="EMBL" id="JAWHQM010000095">
    <property type="protein sequence ID" value="KAK5637169.1"/>
    <property type="molecule type" value="Genomic_DNA"/>
</dbReference>
<keyword evidence="3" id="KW-1185">Reference proteome</keyword>
<sequence>MPIAPADAEEDPGVDNQAHAKAKTDIQQLGRVYSQVLGLALSGRRVDNISASKSEQEEHEGACELAQHGYDVVLDLERQAI</sequence>
<reference evidence="2 3" key="1">
    <citation type="submission" date="2023-10" db="EMBL/GenBank/DDBJ databases">
        <title>Draft genome sequence of Xylaria bambusicola isolate GMP-LS, the root and basal stem rot pathogen of sugarcane in Indonesia.</title>
        <authorList>
            <person name="Selvaraj P."/>
            <person name="Muralishankar V."/>
            <person name="Muruganantham S."/>
            <person name="Sp S."/>
            <person name="Haryani S."/>
            <person name="Lau K.J.X."/>
            <person name="Naqvi N.I."/>
        </authorList>
    </citation>
    <scope>NUCLEOTIDE SEQUENCE [LARGE SCALE GENOMIC DNA]</scope>
    <source>
        <strain evidence="2">GMP-LS</strain>
    </source>
</reference>